<feature type="domain" description="Rhamnogalacturonase A/B/Epimerase-like pectate lyase" evidence="2">
    <location>
        <begin position="417"/>
        <end position="485"/>
    </location>
</feature>
<dbReference type="GO" id="GO:0004650">
    <property type="term" value="F:polygalacturonase activity"/>
    <property type="evidence" value="ECO:0007669"/>
    <property type="project" value="InterPro"/>
</dbReference>
<dbReference type="AlphaFoldDB" id="G8A549"/>
<dbReference type="InterPro" id="IPR011050">
    <property type="entry name" value="Pectin_lyase_fold/virulence"/>
</dbReference>
<keyword evidence="1" id="KW-0732">Signal</keyword>
<protein>
    <submittedName>
        <fullName evidence="3">Putative exo-beta-1,3-glucanase</fullName>
    </submittedName>
</protein>
<feature type="signal peptide" evidence="1">
    <location>
        <begin position="1"/>
        <end position="22"/>
    </location>
</feature>
<evidence type="ECO:0000256" key="1">
    <source>
        <dbReference type="SAM" id="SignalP"/>
    </source>
</evidence>
<feature type="domain" description="Rhamnogalacturonase A/B/Epimerase-like pectate lyase" evidence="2">
    <location>
        <begin position="65"/>
        <end position="290"/>
    </location>
</feature>
<dbReference type="InterPro" id="IPR012334">
    <property type="entry name" value="Pectin_lyas_fold"/>
</dbReference>
<dbReference type="PANTHER" id="PTHR33928:SF2">
    <property type="entry name" value="PECTATE LYASE SUPERFAMILY PROTEIN DOMAIN-CONTAINING PROTEIN-RELATED"/>
    <property type="match status" value="1"/>
</dbReference>
<dbReference type="CDD" id="cd23668">
    <property type="entry name" value="GH55_beta13glucanase-like"/>
    <property type="match status" value="1"/>
</dbReference>
<dbReference type="InterPro" id="IPR024535">
    <property type="entry name" value="RHGA/B-epi-like_pectate_lyase"/>
</dbReference>
<name>G8A549_FLAVE</name>
<dbReference type="PANTHER" id="PTHR33928">
    <property type="entry name" value="POLYGALACTURONASE QRT3"/>
    <property type="match status" value="1"/>
</dbReference>
<dbReference type="EMBL" id="GU169888">
    <property type="protein sequence ID" value="ADX07323.1"/>
    <property type="molecule type" value="mRNA"/>
</dbReference>
<evidence type="ECO:0000259" key="2">
    <source>
        <dbReference type="Pfam" id="PF12708"/>
    </source>
</evidence>
<dbReference type="SUPFAM" id="SSF51126">
    <property type="entry name" value="Pectin lyase-like"/>
    <property type="match status" value="2"/>
</dbReference>
<sequence length="695" mass="73179">MAPSPWSLLFFALSCLTTLVSSIGTSCSTPLGGGTASPSDPFWLQSMTHRGTAAYNSNPSGYQVFRNVKDYGAKGDGVTDDTAAINAAVSGGGRCGQGCPSTTVSPAIVYFPAGTYLVSKPIIAFYYTQLIGDAKHLPTLLASASFTGMAVIDADPYIDGGGGAQYYTNQNNFFRSVRNFIIDLRRMPSTASATGIHWQVSQATSLMNIVFEMSAASGTSHQGIWMENGSGGYMGDMIFNGGKYGMWVGNQQFTVRNITINNANTAVYALWNWGWTFQRVTINNCQVGFDLATGGTTQANQSVGAEAIIDAIVTNTPVFVRSSTATNSLAGSLVLNNIQLNNVPVAVGIAGGAVVLNGGTTNIASWGQGNVYRGTNTAGTFTKGNIVAANKPSVLLEGGRIFGRSHPQYEGYAPSQFVSVKANGAAGDGRTDDTAALRNIFNTYAGCKIIFFDAGTYVVTSTLTIPAGVQIVGEAWSVIAGKGSAFQNAGSPVPVVKVGEVGSTGMVEITDIIFSTIGPAAGAIVVEWNVAQSAQGNAGMWDSHIRISRGEHRLYLNGIGIWLLTLLRKGTWVWLADHDLDGSGYGQISIFSGRGILSESAGPVWLIGTAEHHVLYQYNLVNAKNHYMGLIQSETPNPTAPTPFSLNSQYHDPSFSGSMNVALGLNVVTSTDIIVFGAGLYSFFQSEHGGNDVPA</sequence>
<feature type="chain" id="PRO_5003507359" evidence="1">
    <location>
        <begin position="23"/>
        <end position="695"/>
    </location>
</feature>
<dbReference type="InterPro" id="IPR039279">
    <property type="entry name" value="QRT3-like"/>
</dbReference>
<reference evidence="3" key="1">
    <citation type="submission" date="2009-11" db="EMBL/GenBank/DDBJ databases">
        <title>Useful genes from Flammulina velutipes.</title>
        <authorList>
            <person name="Yoon H."/>
            <person name="Kim J.-G."/>
            <person name="Lee B.-M."/>
            <person name="Kong W.-S."/>
            <person name="Lee C.-S."/>
            <person name="Choi J.-W."/>
        </authorList>
    </citation>
    <scope>NUCLEOTIDE SEQUENCE</scope>
    <source>
        <strain evidence="3">KACC 42777</strain>
    </source>
</reference>
<proteinExistence type="evidence at transcript level"/>
<dbReference type="Pfam" id="PF12708">
    <property type="entry name" value="Pect-lyase_RHGA_epim"/>
    <property type="match status" value="2"/>
</dbReference>
<evidence type="ECO:0000313" key="3">
    <source>
        <dbReference type="EMBL" id="ADX07323.1"/>
    </source>
</evidence>
<dbReference type="Gene3D" id="2.160.20.10">
    <property type="entry name" value="Single-stranded right-handed beta-helix, Pectin lyase-like"/>
    <property type="match status" value="3"/>
</dbReference>
<accession>G8A549</accession>
<organism evidence="3">
    <name type="scientific">Flammulina velutipes</name>
    <name type="common">Agaricus velutipes</name>
    <dbReference type="NCBI Taxonomy" id="38945"/>
    <lineage>
        <taxon>Eukaryota</taxon>
        <taxon>Fungi</taxon>
        <taxon>Dikarya</taxon>
        <taxon>Basidiomycota</taxon>
        <taxon>Agaricomycotina</taxon>
        <taxon>Agaricomycetes</taxon>
        <taxon>Agaricomycetidae</taxon>
        <taxon>Agaricales</taxon>
        <taxon>Marasmiineae</taxon>
        <taxon>Physalacriaceae</taxon>
        <taxon>Flammulina</taxon>
    </lineage>
</organism>